<dbReference type="CDD" id="cd00531">
    <property type="entry name" value="NTF2_like"/>
    <property type="match status" value="1"/>
</dbReference>
<evidence type="ECO:0000259" key="1">
    <source>
        <dbReference type="Pfam" id="PF12680"/>
    </source>
</evidence>
<evidence type="ECO:0000313" key="2">
    <source>
        <dbReference type="EMBL" id="UOQ69852.1"/>
    </source>
</evidence>
<gene>
    <name evidence="2" type="ORF">MUN86_30190</name>
</gene>
<dbReference type="SUPFAM" id="SSF54427">
    <property type="entry name" value="NTF2-like"/>
    <property type="match status" value="1"/>
</dbReference>
<dbReference type="Pfam" id="PF12680">
    <property type="entry name" value="SnoaL_2"/>
    <property type="match status" value="1"/>
</dbReference>
<dbReference type="RefSeq" id="WP_245127701.1">
    <property type="nucleotide sequence ID" value="NZ_CP095069.1"/>
</dbReference>
<accession>A0ABY4GFV6</accession>
<geneLocation type="plasmid" evidence="2 3">
    <name>unnamed8</name>
</geneLocation>
<evidence type="ECO:0000313" key="3">
    <source>
        <dbReference type="Proteomes" id="UP000830401"/>
    </source>
</evidence>
<organism evidence="2 3">
    <name type="scientific">Hymenobacter volaticus</name>
    <dbReference type="NCBI Taxonomy" id="2932254"/>
    <lineage>
        <taxon>Bacteria</taxon>
        <taxon>Pseudomonadati</taxon>
        <taxon>Bacteroidota</taxon>
        <taxon>Cytophagia</taxon>
        <taxon>Cytophagales</taxon>
        <taxon>Hymenobacteraceae</taxon>
        <taxon>Hymenobacter</taxon>
    </lineage>
</organism>
<dbReference type="EMBL" id="CP095069">
    <property type="protein sequence ID" value="UOQ69852.1"/>
    <property type="molecule type" value="Genomic_DNA"/>
</dbReference>
<proteinExistence type="predicted"/>
<dbReference type="InterPro" id="IPR037401">
    <property type="entry name" value="SnoaL-like"/>
</dbReference>
<keyword evidence="3" id="KW-1185">Reference proteome</keyword>
<dbReference type="Proteomes" id="UP000830401">
    <property type="component" value="Plasmid unnamed8"/>
</dbReference>
<protein>
    <submittedName>
        <fullName evidence="2">Nuclear transport factor 2 family protein</fullName>
    </submittedName>
</protein>
<feature type="domain" description="SnoaL-like" evidence="1">
    <location>
        <begin position="14"/>
        <end position="122"/>
    </location>
</feature>
<sequence length="146" mass="16459">MPTSSQALDTRQLVKQYLHALSARDVPALLACFADTVDWNIPGVRELAPWLGPRHTRDEIADFYAQLFEQTEPVTAQLDYLVVDGPVAVVTGSFSTIMTRTNRLFSSHLCLQLVFEADKITHYRLFEDTLALARALEVNPIAREQQ</sequence>
<dbReference type="Gene3D" id="3.10.450.50">
    <property type="match status" value="1"/>
</dbReference>
<dbReference type="InterPro" id="IPR032710">
    <property type="entry name" value="NTF2-like_dom_sf"/>
</dbReference>
<keyword evidence="2" id="KW-0614">Plasmid</keyword>
<name>A0ABY4GFV6_9BACT</name>
<reference evidence="2" key="1">
    <citation type="submission" date="2022-04" db="EMBL/GenBank/DDBJ databases">
        <title>Hymenobacter sp. isolated from the air.</title>
        <authorList>
            <person name="Won M."/>
            <person name="Lee C.-M."/>
            <person name="Woen H.-Y."/>
            <person name="Kwon S.-W."/>
        </authorList>
    </citation>
    <scope>NUCLEOTIDE SEQUENCE</scope>
    <source>
        <strain evidence="2">5420S-77</strain>
        <plasmid evidence="2">unnamed8</plasmid>
    </source>
</reference>